<feature type="domain" description="Thiamine pyrophosphate enzyme central" evidence="13">
    <location>
        <begin position="192"/>
        <end position="327"/>
    </location>
</feature>
<sequence>MKMTGAQAMIKALELEGIDIIFGYPGAAICPFYDALLDSEINHVLTRNEQGAAHSASGYARVTGKPGVCVATSGPGATNLITGIATAYSDSIPMVAITGQVALELIGRDVFQEVDTTGATAPFCKHNYLVKNAQELPRIIKEAFHIASTGRPGPVVIDVPVDIQAQELEFIYPETVDIKGYKPNYKGHPQQIKRIAEAIAGAKRPVICAGGGVITAKAAGIMTEFAQKCGIPVVTTLMGIGAIQGDHPLNLGMLGSHGVFAANYAVNKTDLLILIGARVGDRALGTAEKIAEKAKIIHIDIDPAEIGKNVSTAIPVVGDARLILEELNSVISRCETMEWVGEAERVKAERTAGKERAGVKETSGTLGVNPRLVISLLSGRLDDKAILATEVGQNQIWAANSFIAKRPGAFITSGGLGTMGYGLPAAIGAKLGSPGSTVVVVGGDGSFQMSMPELGTIKQSKIGVKILILNNTRLGMVREIQKSRYNKRYSQVFMNDNPDFIKLAEAYGFKAERINADSQIEEALDRFLGDDSTYLLECVIDPEEPTI</sequence>
<dbReference type="EMBL" id="MZGX01000029">
    <property type="protein sequence ID" value="OPX42386.1"/>
    <property type="molecule type" value="Genomic_DNA"/>
</dbReference>
<proteinExistence type="inferred from homology"/>
<dbReference type="InterPro" id="IPR045229">
    <property type="entry name" value="TPP_enz"/>
</dbReference>
<evidence type="ECO:0000259" key="15">
    <source>
        <dbReference type="Pfam" id="PF02776"/>
    </source>
</evidence>
<evidence type="ECO:0000256" key="6">
    <source>
        <dbReference type="ARBA" id="ARBA00022679"/>
    </source>
</evidence>
<comment type="caution">
    <text evidence="16">The sequence shown here is derived from an EMBL/GenBank/DDBJ whole genome shotgun (WGS) entry which is preliminary data.</text>
</comment>
<dbReference type="FunFam" id="3.40.50.970:FF:000007">
    <property type="entry name" value="Acetolactate synthase"/>
    <property type="match status" value="1"/>
</dbReference>
<dbReference type="GO" id="GO:0050660">
    <property type="term" value="F:flavin adenine dinucleotide binding"/>
    <property type="evidence" value="ECO:0007669"/>
    <property type="project" value="InterPro"/>
</dbReference>
<dbReference type="RefSeq" id="WP_080066092.1">
    <property type="nucleotide sequence ID" value="NZ_MZGX01000029.1"/>
</dbReference>
<name>A0A1V4SFU4_RUMHU</name>
<dbReference type="UniPathway" id="UPA00047">
    <property type="reaction ID" value="UER00055"/>
</dbReference>
<evidence type="ECO:0000256" key="12">
    <source>
        <dbReference type="RuleBase" id="RU003591"/>
    </source>
</evidence>
<comment type="pathway">
    <text evidence="1 12">Amino-acid biosynthesis; L-isoleucine biosynthesis; L-isoleucine from 2-oxobutanoate: step 1/4.</text>
</comment>
<evidence type="ECO:0000256" key="2">
    <source>
        <dbReference type="ARBA" id="ARBA00005025"/>
    </source>
</evidence>
<dbReference type="Pfam" id="PF00205">
    <property type="entry name" value="TPP_enzyme_M"/>
    <property type="match status" value="1"/>
</dbReference>
<dbReference type="FunFam" id="3.40.50.1220:FF:000008">
    <property type="entry name" value="Acetolactate synthase"/>
    <property type="match status" value="1"/>
</dbReference>
<dbReference type="PANTHER" id="PTHR18968:SF13">
    <property type="entry name" value="ACETOLACTATE SYNTHASE CATALYTIC SUBUNIT, MITOCHONDRIAL"/>
    <property type="match status" value="1"/>
</dbReference>
<organism evidence="16 17">
    <name type="scientific">Ruminiclostridium hungatei</name>
    <name type="common">Clostridium hungatei</name>
    <dbReference type="NCBI Taxonomy" id="48256"/>
    <lineage>
        <taxon>Bacteria</taxon>
        <taxon>Bacillati</taxon>
        <taxon>Bacillota</taxon>
        <taxon>Clostridia</taxon>
        <taxon>Eubacteriales</taxon>
        <taxon>Oscillospiraceae</taxon>
        <taxon>Ruminiclostridium</taxon>
    </lineage>
</organism>
<dbReference type="InterPro" id="IPR012001">
    <property type="entry name" value="Thiamin_PyroP_enz_TPP-bd_dom"/>
</dbReference>
<keyword evidence="9 12" id="KW-0786">Thiamine pyrophosphate</keyword>
<dbReference type="EC" id="2.2.1.6" evidence="4 12"/>
<dbReference type="GO" id="GO:0009099">
    <property type="term" value="P:L-valine biosynthetic process"/>
    <property type="evidence" value="ECO:0007669"/>
    <property type="project" value="UniProtKB-UniPathway"/>
</dbReference>
<comment type="cofactor">
    <cofactor evidence="12">
        <name>thiamine diphosphate</name>
        <dbReference type="ChEBI" id="CHEBI:58937"/>
    </cofactor>
    <text evidence="12">Binds 1 thiamine pyrophosphate per subunit.</text>
</comment>
<protein>
    <recommendedName>
        <fullName evidence="4 12">Acetolactate synthase</fullName>
        <ecNumber evidence="4 12">2.2.1.6</ecNumber>
    </recommendedName>
</protein>
<dbReference type="Gene3D" id="3.40.50.970">
    <property type="match status" value="2"/>
</dbReference>
<evidence type="ECO:0000256" key="8">
    <source>
        <dbReference type="ARBA" id="ARBA00022842"/>
    </source>
</evidence>
<dbReference type="Pfam" id="PF02776">
    <property type="entry name" value="TPP_enzyme_N"/>
    <property type="match status" value="1"/>
</dbReference>
<comment type="pathway">
    <text evidence="2 12">Amino-acid biosynthesis; L-valine biosynthesis; L-valine from pyruvate: step 1/4.</text>
</comment>
<comment type="similarity">
    <text evidence="3 12">Belongs to the TPP enzyme family.</text>
</comment>
<feature type="domain" description="Thiamine pyrophosphate enzyme N-terminal TPP-binding" evidence="15">
    <location>
        <begin position="3"/>
        <end position="117"/>
    </location>
</feature>
<dbReference type="Pfam" id="PF02775">
    <property type="entry name" value="TPP_enzyme_C"/>
    <property type="match status" value="1"/>
</dbReference>
<dbReference type="GO" id="GO:0005948">
    <property type="term" value="C:acetolactate synthase complex"/>
    <property type="evidence" value="ECO:0007669"/>
    <property type="project" value="TreeGrafter"/>
</dbReference>
<dbReference type="InterPro" id="IPR000399">
    <property type="entry name" value="TPP-bd_CS"/>
</dbReference>
<dbReference type="GO" id="GO:0003984">
    <property type="term" value="F:acetolactate synthase activity"/>
    <property type="evidence" value="ECO:0007669"/>
    <property type="project" value="UniProtKB-EC"/>
</dbReference>
<dbReference type="SUPFAM" id="SSF52467">
    <property type="entry name" value="DHS-like NAD/FAD-binding domain"/>
    <property type="match status" value="1"/>
</dbReference>
<dbReference type="Gene3D" id="3.40.50.1220">
    <property type="entry name" value="TPP-binding domain"/>
    <property type="match status" value="1"/>
</dbReference>
<keyword evidence="5 12" id="KW-0028">Amino-acid biosynthesis</keyword>
<dbReference type="AlphaFoldDB" id="A0A1V4SFU4"/>
<evidence type="ECO:0000313" key="16">
    <source>
        <dbReference type="EMBL" id="OPX42386.1"/>
    </source>
</evidence>
<dbReference type="GO" id="GO:0000287">
    <property type="term" value="F:magnesium ion binding"/>
    <property type="evidence" value="ECO:0007669"/>
    <property type="project" value="UniProtKB-UniRule"/>
</dbReference>
<evidence type="ECO:0000259" key="14">
    <source>
        <dbReference type="Pfam" id="PF02775"/>
    </source>
</evidence>
<keyword evidence="17" id="KW-1185">Reference proteome</keyword>
<evidence type="ECO:0000256" key="11">
    <source>
        <dbReference type="ARBA" id="ARBA00048670"/>
    </source>
</evidence>
<dbReference type="SUPFAM" id="SSF52518">
    <property type="entry name" value="Thiamin diphosphate-binding fold (THDP-binding)"/>
    <property type="match status" value="2"/>
</dbReference>
<reference evidence="16 17" key="1">
    <citation type="submission" date="2017-03" db="EMBL/GenBank/DDBJ databases">
        <title>Genome sequence of Clostridium hungatei DSM 14427.</title>
        <authorList>
            <person name="Poehlein A."/>
            <person name="Daniel R."/>
        </authorList>
    </citation>
    <scope>NUCLEOTIDE SEQUENCE [LARGE SCALE GENOMIC DNA]</scope>
    <source>
        <strain evidence="16 17">DSM 14427</strain>
    </source>
</reference>
<dbReference type="InterPro" id="IPR029035">
    <property type="entry name" value="DHS-like_NAD/FAD-binding_dom"/>
</dbReference>
<dbReference type="GO" id="GO:0030976">
    <property type="term" value="F:thiamine pyrophosphate binding"/>
    <property type="evidence" value="ECO:0007669"/>
    <property type="project" value="UniProtKB-UniRule"/>
</dbReference>
<evidence type="ECO:0000313" key="17">
    <source>
        <dbReference type="Proteomes" id="UP000191554"/>
    </source>
</evidence>
<dbReference type="PROSITE" id="PS00187">
    <property type="entry name" value="TPP_ENZYMES"/>
    <property type="match status" value="1"/>
</dbReference>
<dbReference type="CDD" id="cd07035">
    <property type="entry name" value="TPP_PYR_POX_like"/>
    <property type="match status" value="1"/>
</dbReference>
<dbReference type="InterPro" id="IPR012000">
    <property type="entry name" value="Thiamin_PyroP_enz_cen_dom"/>
</dbReference>
<evidence type="ECO:0000256" key="5">
    <source>
        <dbReference type="ARBA" id="ARBA00022605"/>
    </source>
</evidence>
<dbReference type="GO" id="GO:0009097">
    <property type="term" value="P:isoleucine biosynthetic process"/>
    <property type="evidence" value="ECO:0007669"/>
    <property type="project" value="UniProtKB-UniPathway"/>
</dbReference>
<dbReference type="InterPro" id="IPR012846">
    <property type="entry name" value="Acetolactate_synth_lsu"/>
</dbReference>
<evidence type="ECO:0000256" key="9">
    <source>
        <dbReference type="ARBA" id="ARBA00023052"/>
    </source>
</evidence>
<dbReference type="CDD" id="cd02015">
    <property type="entry name" value="TPP_AHAS"/>
    <property type="match status" value="1"/>
</dbReference>
<evidence type="ECO:0000259" key="13">
    <source>
        <dbReference type="Pfam" id="PF00205"/>
    </source>
</evidence>
<evidence type="ECO:0000256" key="4">
    <source>
        <dbReference type="ARBA" id="ARBA00013145"/>
    </source>
</evidence>
<keyword evidence="8 12" id="KW-0460">Magnesium</keyword>
<evidence type="ECO:0000256" key="10">
    <source>
        <dbReference type="ARBA" id="ARBA00023304"/>
    </source>
</evidence>
<evidence type="ECO:0000256" key="3">
    <source>
        <dbReference type="ARBA" id="ARBA00007812"/>
    </source>
</evidence>
<dbReference type="UniPathway" id="UPA00049">
    <property type="reaction ID" value="UER00059"/>
</dbReference>
<dbReference type="STRING" id="48256.CLHUN_36830"/>
<keyword evidence="7 12" id="KW-0479">Metal-binding</keyword>
<comment type="catalytic activity">
    <reaction evidence="11 12">
        <text>2 pyruvate + H(+) = (2S)-2-acetolactate + CO2</text>
        <dbReference type="Rhea" id="RHEA:25249"/>
        <dbReference type="ChEBI" id="CHEBI:15361"/>
        <dbReference type="ChEBI" id="CHEBI:15378"/>
        <dbReference type="ChEBI" id="CHEBI:16526"/>
        <dbReference type="ChEBI" id="CHEBI:58476"/>
        <dbReference type="EC" id="2.2.1.6"/>
    </reaction>
</comment>
<evidence type="ECO:0000256" key="7">
    <source>
        <dbReference type="ARBA" id="ARBA00022723"/>
    </source>
</evidence>
<dbReference type="NCBIfam" id="TIGR00118">
    <property type="entry name" value="acolac_lg"/>
    <property type="match status" value="1"/>
</dbReference>
<dbReference type="InterPro" id="IPR011766">
    <property type="entry name" value="TPP_enzyme_TPP-bd"/>
</dbReference>
<dbReference type="InterPro" id="IPR039368">
    <property type="entry name" value="AHAS_TPP"/>
</dbReference>
<accession>A0A1V4SFU4</accession>
<feature type="domain" description="Thiamine pyrophosphate enzyme TPP-binding" evidence="14">
    <location>
        <begin position="391"/>
        <end position="538"/>
    </location>
</feature>
<keyword evidence="6 12" id="KW-0808">Transferase</keyword>
<gene>
    <name evidence="16" type="primary">ilvB_2</name>
    <name evidence="16" type="ORF">CLHUN_36830</name>
</gene>
<dbReference type="Proteomes" id="UP000191554">
    <property type="component" value="Unassembled WGS sequence"/>
</dbReference>
<comment type="cofactor">
    <cofactor evidence="12">
        <name>Mg(2+)</name>
        <dbReference type="ChEBI" id="CHEBI:18420"/>
    </cofactor>
    <text evidence="12">Binds 1 Mg(2+) ion per subunit.</text>
</comment>
<dbReference type="OrthoDB" id="4494979at2"/>
<dbReference type="PANTHER" id="PTHR18968">
    <property type="entry name" value="THIAMINE PYROPHOSPHATE ENZYMES"/>
    <property type="match status" value="1"/>
</dbReference>
<keyword evidence="10 12" id="KW-0100">Branched-chain amino acid biosynthesis</keyword>
<dbReference type="InterPro" id="IPR029061">
    <property type="entry name" value="THDP-binding"/>
</dbReference>
<evidence type="ECO:0000256" key="1">
    <source>
        <dbReference type="ARBA" id="ARBA00004974"/>
    </source>
</evidence>